<dbReference type="AlphaFoldDB" id="I0IB33"/>
<dbReference type="EC" id="2.3.1.179" evidence="5"/>
<comment type="similarity">
    <text evidence="1 3">Belongs to the thiolase-like superfamily. Beta-ketoacyl-ACP synthases family.</text>
</comment>
<organism evidence="5 6">
    <name type="scientific">Phycisphaera mikurensis (strain NBRC 102666 / KCTC 22515 / FYK2301M01)</name>
    <dbReference type="NCBI Taxonomy" id="1142394"/>
    <lineage>
        <taxon>Bacteria</taxon>
        <taxon>Pseudomonadati</taxon>
        <taxon>Planctomycetota</taxon>
        <taxon>Phycisphaerae</taxon>
        <taxon>Phycisphaerales</taxon>
        <taxon>Phycisphaeraceae</taxon>
        <taxon>Phycisphaera</taxon>
    </lineage>
</organism>
<dbReference type="SUPFAM" id="SSF53901">
    <property type="entry name" value="Thiolase-like"/>
    <property type="match status" value="2"/>
</dbReference>
<evidence type="ECO:0000313" key="6">
    <source>
        <dbReference type="Proteomes" id="UP000007881"/>
    </source>
</evidence>
<dbReference type="Pfam" id="PF02801">
    <property type="entry name" value="Ketoacyl-synt_C"/>
    <property type="match status" value="1"/>
</dbReference>
<evidence type="ECO:0000256" key="1">
    <source>
        <dbReference type="ARBA" id="ARBA00008467"/>
    </source>
</evidence>
<dbReference type="STRING" id="1142394.PSMK_03120"/>
<name>I0IB33_PHYMF</name>
<evidence type="ECO:0000313" key="5">
    <source>
        <dbReference type="EMBL" id="BAM02471.1"/>
    </source>
</evidence>
<dbReference type="FunFam" id="3.40.47.10:FF:000029">
    <property type="entry name" value="3-oxoacyl-[acyl-carrier-protein] synthase 1"/>
    <property type="match status" value="1"/>
</dbReference>
<dbReference type="PROSITE" id="PS52004">
    <property type="entry name" value="KS3_2"/>
    <property type="match status" value="1"/>
</dbReference>
<dbReference type="Pfam" id="PF00109">
    <property type="entry name" value="ketoacyl-synt"/>
    <property type="match status" value="1"/>
</dbReference>
<dbReference type="EMBL" id="AP012338">
    <property type="protein sequence ID" value="BAM02471.1"/>
    <property type="molecule type" value="Genomic_DNA"/>
</dbReference>
<dbReference type="PANTHER" id="PTHR11712:SF336">
    <property type="entry name" value="3-OXOACYL-[ACYL-CARRIER-PROTEIN] SYNTHASE, MITOCHONDRIAL"/>
    <property type="match status" value="1"/>
</dbReference>
<dbReference type="InterPro" id="IPR016039">
    <property type="entry name" value="Thiolase-like"/>
</dbReference>
<dbReference type="GO" id="GO:0005829">
    <property type="term" value="C:cytosol"/>
    <property type="evidence" value="ECO:0007669"/>
    <property type="project" value="TreeGrafter"/>
</dbReference>
<dbReference type="InterPro" id="IPR014031">
    <property type="entry name" value="Ketoacyl_synth_C"/>
</dbReference>
<dbReference type="GO" id="GO:0006633">
    <property type="term" value="P:fatty acid biosynthetic process"/>
    <property type="evidence" value="ECO:0007669"/>
    <property type="project" value="TreeGrafter"/>
</dbReference>
<dbReference type="Gene3D" id="3.40.47.10">
    <property type="match status" value="1"/>
</dbReference>
<dbReference type="eggNOG" id="COG0304">
    <property type="taxonomic scope" value="Bacteria"/>
</dbReference>
<proteinExistence type="inferred from homology"/>
<gene>
    <name evidence="5" type="primary">fabF</name>
    <name evidence="5" type="ordered locus">PSMK_03120</name>
</gene>
<keyword evidence="2 3" id="KW-0808">Transferase</keyword>
<keyword evidence="5" id="KW-0012">Acyltransferase</keyword>
<sequence>MMTTPADARTSSTDPIVITGCGWVTPLGDTLDGVWKRMLNAQSGAAAIRGFDASTFPTTFAAEVDPGWSPSGLKHPKLHETAGRHTRFALGAASRAWEQSGLDGFDGLDRERLGLYLGAGEGTIDLEHYVSTTLAAWDADAGAVDARAWAAEALRQFDADREVEQEPNMPLTHLALEFGAMGPASNCLTACAASTQAIGEACAVLARGEADVMLSGGAHTMIHPFGVTGFNRLTALSNRNDSPETASRPFSADRDGFVMGEGAGILVLERRSHAEAREAEILAEIGGYGATADAYRITDIHPEGRGAAAAMRQALEMAGLEPAGVDWIAAHGTGTKENDSIETRAIKSVFAGADGADLAAVPPVSSIKSMLGHLIAAAGAVQAIACVLAIRDGVLPPTANLTTPGPECDLDYVPNEARRKPVTAALSNSFGFGGQNNTLLIRSAQSG</sequence>
<dbReference type="InterPro" id="IPR000794">
    <property type="entry name" value="Beta-ketoacyl_synthase"/>
</dbReference>
<dbReference type="PATRIC" id="fig|1142394.8.peg.317"/>
<dbReference type="GO" id="GO:0004315">
    <property type="term" value="F:3-oxoacyl-[acyl-carrier-protein] synthase activity"/>
    <property type="evidence" value="ECO:0007669"/>
    <property type="project" value="UniProtKB-EC"/>
</dbReference>
<feature type="domain" description="Ketosynthase family 3 (KS3)" evidence="4">
    <location>
        <begin position="13"/>
        <end position="443"/>
    </location>
</feature>
<dbReference type="Proteomes" id="UP000007881">
    <property type="component" value="Chromosome"/>
</dbReference>
<evidence type="ECO:0000256" key="3">
    <source>
        <dbReference type="RuleBase" id="RU003694"/>
    </source>
</evidence>
<dbReference type="InterPro" id="IPR014030">
    <property type="entry name" value="Ketoacyl_synth_N"/>
</dbReference>
<reference evidence="5 6" key="1">
    <citation type="submission" date="2012-02" db="EMBL/GenBank/DDBJ databases">
        <title>Complete genome sequence of Phycisphaera mikurensis NBRC 102666.</title>
        <authorList>
            <person name="Ankai A."/>
            <person name="Hosoyama A."/>
            <person name="Terui Y."/>
            <person name="Sekine M."/>
            <person name="Fukai R."/>
            <person name="Kato Y."/>
            <person name="Nakamura S."/>
            <person name="Yamada-Narita S."/>
            <person name="Kawakoshi A."/>
            <person name="Fukunaga Y."/>
            <person name="Yamazaki S."/>
            <person name="Fujita N."/>
        </authorList>
    </citation>
    <scope>NUCLEOTIDE SEQUENCE [LARGE SCALE GENOMIC DNA]</scope>
    <source>
        <strain evidence="6">NBRC 102666 / KCTC 22515 / FYK2301M01</strain>
    </source>
</reference>
<dbReference type="KEGG" id="phm:PSMK_03120"/>
<dbReference type="CDD" id="cd00834">
    <property type="entry name" value="KAS_I_II"/>
    <property type="match status" value="1"/>
</dbReference>
<keyword evidence="6" id="KW-1185">Reference proteome</keyword>
<dbReference type="HOGENOM" id="CLU_000022_69_2_0"/>
<evidence type="ECO:0000256" key="2">
    <source>
        <dbReference type="ARBA" id="ARBA00022679"/>
    </source>
</evidence>
<accession>I0IB33</accession>
<dbReference type="SMART" id="SM00825">
    <property type="entry name" value="PKS_KS"/>
    <property type="match status" value="1"/>
</dbReference>
<protein>
    <submittedName>
        <fullName evidence="5">Putative 3-oxoacyl-[acyl-carrier-protein] synthase II</fullName>
        <ecNumber evidence="5">2.3.1.179</ecNumber>
    </submittedName>
</protein>
<dbReference type="PANTHER" id="PTHR11712">
    <property type="entry name" value="POLYKETIDE SYNTHASE-RELATED"/>
    <property type="match status" value="1"/>
</dbReference>
<evidence type="ECO:0000259" key="4">
    <source>
        <dbReference type="PROSITE" id="PS52004"/>
    </source>
</evidence>
<dbReference type="InterPro" id="IPR020841">
    <property type="entry name" value="PKS_Beta-ketoAc_synthase_dom"/>
</dbReference>